<dbReference type="Gene3D" id="3.40.190.10">
    <property type="entry name" value="Periplasmic binding protein-like II"/>
    <property type="match status" value="2"/>
</dbReference>
<keyword evidence="4" id="KW-0964">Secreted</keyword>
<keyword evidence="7" id="KW-1185">Reference proteome</keyword>
<accession>A0A1B1AJZ2</accession>
<gene>
    <name evidence="6" type="ORF">ATE48_13640</name>
</gene>
<evidence type="ECO:0000313" key="6">
    <source>
        <dbReference type="EMBL" id="ANP46884.1"/>
    </source>
</evidence>
<dbReference type="RefSeq" id="WP_066772398.1">
    <property type="nucleotide sequence ID" value="NZ_CP013244.1"/>
</dbReference>
<comment type="subcellular location">
    <subcellularLocation>
        <location evidence="4">Periplasm</location>
    </subcellularLocation>
    <subcellularLocation>
        <location evidence="4">Secreted</location>
    </subcellularLocation>
</comment>
<keyword evidence="2 4" id="KW-0813">Transport</keyword>
<dbReference type="GO" id="GO:0007155">
    <property type="term" value="P:cell adhesion"/>
    <property type="evidence" value="ECO:0007669"/>
    <property type="project" value="UniProtKB-UniRule"/>
</dbReference>
<proteinExistence type="inferred from homology"/>
<feature type="domain" description="PBP" evidence="5">
    <location>
        <begin position="29"/>
        <end position="280"/>
    </location>
</feature>
<dbReference type="InParanoid" id="A0A1B1AJZ2"/>
<name>A0A1B1AJZ2_9PROT</name>
<dbReference type="InterPro" id="IPR024370">
    <property type="entry name" value="PBP_domain"/>
</dbReference>
<evidence type="ECO:0000256" key="4">
    <source>
        <dbReference type="RuleBase" id="RU367119"/>
    </source>
</evidence>
<dbReference type="AlphaFoldDB" id="A0A1B1AJZ2"/>
<comment type="similarity">
    <text evidence="1 4">Belongs to the PstS family.</text>
</comment>
<dbReference type="Pfam" id="PF12849">
    <property type="entry name" value="PBP_like_2"/>
    <property type="match status" value="1"/>
</dbReference>
<dbReference type="InterPro" id="IPR050811">
    <property type="entry name" value="Phosphate_ABC_transporter"/>
</dbReference>
<evidence type="ECO:0000256" key="2">
    <source>
        <dbReference type="ARBA" id="ARBA00022448"/>
    </source>
</evidence>
<evidence type="ECO:0000313" key="7">
    <source>
        <dbReference type="Proteomes" id="UP000092498"/>
    </source>
</evidence>
<feature type="signal peptide" evidence="4">
    <location>
        <begin position="1"/>
        <end position="29"/>
    </location>
</feature>
<evidence type="ECO:0000259" key="5">
    <source>
        <dbReference type="Pfam" id="PF12849"/>
    </source>
</evidence>
<comment type="function">
    <text evidence="4">Involved in the system for phosphate transport across the cytoplasmic membrane.</text>
</comment>
<dbReference type="PANTHER" id="PTHR30570">
    <property type="entry name" value="PERIPLASMIC PHOSPHATE BINDING COMPONENT OF PHOSPHATE ABC TRANSPORTER"/>
    <property type="match status" value="1"/>
</dbReference>
<protein>
    <recommendedName>
        <fullName evidence="4">Phosphate-binding protein</fullName>
    </recommendedName>
</protein>
<dbReference type="Proteomes" id="UP000092498">
    <property type="component" value="Chromosome"/>
</dbReference>
<organism evidence="6 7">
    <name type="scientific">Candidatus Viadribacter manganicus</name>
    <dbReference type="NCBI Taxonomy" id="1759059"/>
    <lineage>
        <taxon>Bacteria</taxon>
        <taxon>Pseudomonadati</taxon>
        <taxon>Pseudomonadota</taxon>
        <taxon>Alphaproteobacteria</taxon>
        <taxon>Hyphomonadales</taxon>
        <taxon>Hyphomonadaceae</taxon>
        <taxon>Candidatus Viadribacter</taxon>
    </lineage>
</organism>
<dbReference type="GO" id="GO:0006817">
    <property type="term" value="P:phosphate ion transport"/>
    <property type="evidence" value="ECO:0007669"/>
    <property type="project" value="UniProtKB-UniRule"/>
</dbReference>
<dbReference type="GO" id="GO:0005576">
    <property type="term" value="C:extracellular region"/>
    <property type="evidence" value="ECO:0007669"/>
    <property type="project" value="UniProtKB-SubCell"/>
</dbReference>
<reference evidence="6 7" key="1">
    <citation type="submission" date="2015-11" db="EMBL/GenBank/DDBJ databases">
        <title>Whole-Genome Sequence of Candidatus Oderbacter manganicum from the National Park Lower Oder Valley, Germany.</title>
        <authorList>
            <person name="Braun B."/>
            <person name="Liere K."/>
            <person name="Szewzyk U."/>
        </authorList>
    </citation>
    <scope>NUCLEOTIDE SEQUENCE [LARGE SCALE GENOMIC DNA]</scope>
    <source>
        <strain evidence="6 7">OTSz_A_272</strain>
    </source>
</reference>
<dbReference type="CDD" id="cd13654">
    <property type="entry name" value="PBP2_phosphate_like_2"/>
    <property type="match status" value="1"/>
</dbReference>
<evidence type="ECO:0000256" key="1">
    <source>
        <dbReference type="ARBA" id="ARBA00008725"/>
    </source>
</evidence>
<evidence type="ECO:0000256" key="3">
    <source>
        <dbReference type="ARBA" id="ARBA00022729"/>
    </source>
</evidence>
<dbReference type="NCBIfam" id="TIGR02136">
    <property type="entry name" value="ptsS_2"/>
    <property type="match status" value="1"/>
</dbReference>
<dbReference type="EMBL" id="CP013244">
    <property type="protein sequence ID" value="ANP46884.1"/>
    <property type="molecule type" value="Genomic_DNA"/>
</dbReference>
<dbReference type="KEGG" id="cbot:ATE48_13640"/>
<dbReference type="FunCoup" id="A0A1B1AJZ2">
    <property type="interactions" value="222"/>
</dbReference>
<keyword evidence="4" id="KW-0574">Periplasm</keyword>
<dbReference type="PANTHER" id="PTHR30570:SF1">
    <property type="entry name" value="PHOSPHATE-BINDING PROTEIN PSTS"/>
    <property type="match status" value="1"/>
</dbReference>
<dbReference type="SUPFAM" id="SSF53850">
    <property type="entry name" value="Periplasmic binding protein-like II"/>
    <property type="match status" value="1"/>
</dbReference>
<dbReference type="GO" id="GO:0042301">
    <property type="term" value="F:phosphate ion binding"/>
    <property type="evidence" value="ECO:0007669"/>
    <property type="project" value="UniProtKB-UniRule"/>
</dbReference>
<sequence>MNTQFFKALGKVAVASAVVLAFVSGPASAQQAGAPFTIQIDGSSTVFPISEAVAEAFQQTTQGRVRVAVGESGSSAGLRKFCRGEIHIADSSRPIRSSEMATCAAAGIQYVEIPVAFDGVTVVVHPSNPIRSLTVAQLRQIWSTGSRVNNFNAVGGPNLAMQLYGPGSASGTFEYFTEAVNGTARSSRTDYTPSEDDNVLVQGVANNPGGMAYFGLAYYEENQNRLHAVAIDNGNGPVAPSQATVRNGTYAPLSRPIFIYVNAAALRRPQVQQFVQYYINNAATISERVGYVALPQAAYATYLERAQRRQIGTAFGGRAAIGASIEDVVARRLVLTPVND</sequence>
<dbReference type="GO" id="GO:0042597">
    <property type="term" value="C:periplasmic space"/>
    <property type="evidence" value="ECO:0007669"/>
    <property type="project" value="UniProtKB-SubCell"/>
</dbReference>
<keyword evidence="3 4" id="KW-0732">Signal</keyword>
<dbReference type="STRING" id="1759059.ATE48_13640"/>
<keyword evidence="4" id="KW-0592">Phosphate transport</keyword>
<dbReference type="OrthoDB" id="9790048at2"/>
<feature type="chain" id="PRO_5027151452" description="Phosphate-binding protein" evidence="4">
    <location>
        <begin position="30"/>
        <end position="340"/>
    </location>
</feature>
<dbReference type="InterPro" id="IPR011862">
    <property type="entry name" value="Phos-bd"/>
</dbReference>